<reference evidence="1 2" key="1">
    <citation type="journal article" date="2005" name="Int. J. Syst. Evol. Microbiol.">
        <title>Bacillus litoralis sp. nov., isolated from a tidal flat of the Yellow Sea in Korea.</title>
        <authorList>
            <person name="Yoon J.H."/>
            <person name="Oh T.K."/>
        </authorList>
    </citation>
    <scope>NUCLEOTIDE SEQUENCE [LARGE SCALE GENOMIC DNA]</scope>
    <source>
        <strain evidence="1 2">SW-211</strain>
    </source>
</reference>
<name>A0A5C6W8N6_9BACI</name>
<evidence type="ECO:0008006" key="3">
    <source>
        <dbReference type="Google" id="ProtNLM"/>
    </source>
</evidence>
<dbReference type="Gene3D" id="3.40.630.30">
    <property type="match status" value="1"/>
</dbReference>
<gene>
    <name evidence="1" type="ORF">FS935_07180</name>
</gene>
<dbReference type="Proteomes" id="UP000321363">
    <property type="component" value="Unassembled WGS sequence"/>
</dbReference>
<protein>
    <recommendedName>
        <fullName evidence="3">N-acetyltransferase domain-containing protein</fullName>
    </recommendedName>
</protein>
<proteinExistence type="predicted"/>
<dbReference type="OrthoDB" id="2968015at2"/>
<sequence length="171" mass="19815">MSTFFKRCSTDDDFAKVSLFILERKHDIHQAYTTMDIVELVYSYVTEGHILQAIDESNQIMGAAAYYHGTTEKKFTDKEVAFVDIAIFDREHRGTRLFLNGLRFMVEHIMNEHPDVEELRLAALSENSYLCRLYSKFTTFTYSRESTLGEEIVFCGKINKISTILNKLSKV</sequence>
<dbReference type="AlphaFoldDB" id="A0A5C6W8N6"/>
<comment type="caution">
    <text evidence="1">The sequence shown here is derived from an EMBL/GenBank/DDBJ whole genome shotgun (WGS) entry which is preliminary data.</text>
</comment>
<keyword evidence="2" id="KW-1185">Reference proteome</keyword>
<dbReference type="EMBL" id="VOQF01000003">
    <property type="protein sequence ID" value="TXC92156.1"/>
    <property type="molecule type" value="Genomic_DNA"/>
</dbReference>
<dbReference type="SUPFAM" id="SSF55729">
    <property type="entry name" value="Acyl-CoA N-acyltransferases (Nat)"/>
    <property type="match status" value="1"/>
</dbReference>
<accession>A0A5C6W8N6</accession>
<dbReference type="InterPro" id="IPR016181">
    <property type="entry name" value="Acyl_CoA_acyltransferase"/>
</dbReference>
<organism evidence="1 2">
    <name type="scientific">Metabacillus litoralis</name>
    <dbReference type="NCBI Taxonomy" id="152268"/>
    <lineage>
        <taxon>Bacteria</taxon>
        <taxon>Bacillati</taxon>
        <taxon>Bacillota</taxon>
        <taxon>Bacilli</taxon>
        <taxon>Bacillales</taxon>
        <taxon>Bacillaceae</taxon>
        <taxon>Metabacillus</taxon>
    </lineage>
</organism>
<dbReference type="RefSeq" id="WP_146946985.1">
    <property type="nucleotide sequence ID" value="NZ_VOQF01000003.1"/>
</dbReference>
<evidence type="ECO:0000313" key="1">
    <source>
        <dbReference type="EMBL" id="TXC92156.1"/>
    </source>
</evidence>
<evidence type="ECO:0000313" key="2">
    <source>
        <dbReference type="Proteomes" id="UP000321363"/>
    </source>
</evidence>